<feature type="domain" description="Glycosyltransferase 2-like prokaryotic type" evidence="1">
    <location>
        <begin position="5"/>
        <end position="212"/>
    </location>
</feature>
<accession>A0A8J6XXN5</accession>
<organism evidence="2 3">
    <name type="scientific">Iningainema tapete BLCC-T55</name>
    <dbReference type="NCBI Taxonomy" id="2748662"/>
    <lineage>
        <taxon>Bacteria</taxon>
        <taxon>Bacillati</taxon>
        <taxon>Cyanobacteriota</taxon>
        <taxon>Cyanophyceae</taxon>
        <taxon>Nostocales</taxon>
        <taxon>Scytonemataceae</taxon>
        <taxon>Iningainema tapete</taxon>
    </lineage>
</organism>
<dbReference type="PANTHER" id="PTHR43685:SF2">
    <property type="entry name" value="GLYCOSYLTRANSFERASE 2-LIKE DOMAIN-CONTAINING PROTEIN"/>
    <property type="match status" value="1"/>
</dbReference>
<protein>
    <submittedName>
        <fullName evidence="2">Glycosyltransferase</fullName>
    </submittedName>
</protein>
<dbReference type="SUPFAM" id="SSF53448">
    <property type="entry name" value="Nucleotide-diphospho-sugar transferases"/>
    <property type="match status" value="1"/>
</dbReference>
<sequence>MPKISVVVPAYNAESTILATIESIQKQTFSDLEIIVINDGSKDRTVELVNTVKDSRLKVFSYENGGLPVARNRGISRATGEYISFIDSDDLWTPNKLADQLAALQKRPEAGVAYSWTSVMDENAQVFYSGTPVFCEGDVYPDLLVCNFIASGSNILVRREAIEETGEFDPTLRSAEDWDYSLRLARKWHFVVVPKAQILYRKSTGAMSSKIDVMEKYGLMVLDKEFQVVPPHLQHLKKRGQATVYEYMAELALRYASPAEKAQKIASKLQKAIRLNPQLLMKKKVQILIFKLVLIQVLSPKIAENLLQLISKLRSHRMADLTTDRAVS</sequence>
<name>A0A8J6XXN5_9CYAN</name>
<dbReference type="AlphaFoldDB" id="A0A8J6XXN5"/>
<dbReference type="InterPro" id="IPR029044">
    <property type="entry name" value="Nucleotide-diphossugar_trans"/>
</dbReference>
<dbReference type="CDD" id="cd00761">
    <property type="entry name" value="Glyco_tranf_GTA_type"/>
    <property type="match status" value="1"/>
</dbReference>
<dbReference type="PANTHER" id="PTHR43685">
    <property type="entry name" value="GLYCOSYLTRANSFERASE"/>
    <property type="match status" value="1"/>
</dbReference>
<dbReference type="Gene3D" id="3.90.550.10">
    <property type="entry name" value="Spore Coat Polysaccharide Biosynthesis Protein SpsA, Chain A"/>
    <property type="match status" value="1"/>
</dbReference>
<dbReference type="InterPro" id="IPR050834">
    <property type="entry name" value="Glycosyltransf_2"/>
</dbReference>
<dbReference type="Pfam" id="PF10111">
    <property type="entry name" value="Glyco_tranf_2_2"/>
    <property type="match status" value="1"/>
</dbReference>
<evidence type="ECO:0000313" key="2">
    <source>
        <dbReference type="EMBL" id="MBD2778357.1"/>
    </source>
</evidence>
<evidence type="ECO:0000259" key="1">
    <source>
        <dbReference type="Pfam" id="PF10111"/>
    </source>
</evidence>
<dbReference type="Proteomes" id="UP000629098">
    <property type="component" value="Unassembled WGS sequence"/>
</dbReference>
<dbReference type="EMBL" id="JACXAE010000126">
    <property type="protein sequence ID" value="MBD2778357.1"/>
    <property type="molecule type" value="Genomic_DNA"/>
</dbReference>
<evidence type="ECO:0000313" key="3">
    <source>
        <dbReference type="Proteomes" id="UP000629098"/>
    </source>
</evidence>
<gene>
    <name evidence="2" type="ORF">ICL16_41535</name>
</gene>
<comment type="caution">
    <text evidence="2">The sequence shown here is derived from an EMBL/GenBank/DDBJ whole genome shotgun (WGS) entry which is preliminary data.</text>
</comment>
<dbReference type="RefSeq" id="WP_190837933.1">
    <property type="nucleotide sequence ID" value="NZ_CAWPPI010000126.1"/>
</dbReference>
<dbReference type="InterPro" id="IPR019290">
    <property type="entry name" value="GlycosylTrfase-like_prok"/>
</dbReference>
<dbReference type="GO" id="GO:0044010">
    <property type="term" value="P:single-species biofilm formation"/>
    <property type="evidence" value="ECO:0007669"/>
    <property type="project" value="TreeGrafter"/>
</dbReference>
<keyword evidence="3" id="KW-1185">Reference proteome</keyword>
<proteinExistence type="predicted"/>
<reference evidence="2" key="1">
    <citation type="submission" date="2020-09" db="EMBL/GenBank/DDBJ databases">
        <title>Iningainema tapete sp. nov. (Scytonemataceae, Cyanobacteria) from greenhouses in central Florida (USA) produces two types of nodularin with biosynthetic potential for microcystin-LR and anabaenopeptins.</title>
        <authorList>
            <person name="Berthold D.E."/>
            <person name="Lefler F.W."/>
            <person name="Huang I.-S."/>
            <person name="Abdulla H."/>
            <person name="Zimba P.V."/>
            <person name="Laughinghouse H.D. IV."/>
        </authorList>
    </citation>
    <scope>NUCLEOTIDE SEQUENCE</scope>
    <source>
        <strain evidence="2">BLCCT55</strain>
    </source>
</reference>